<dbReference type="STRING" id="945713.IALB_1546"/>
<dbReference type="AlphaFoldDB" id="I0AJU7"/>
<gene>
    <name evidence="1" type="ordered locus">IALB_1546</name>
</gene>
<dbReference type="KEGG" id="ial:IALB_1546"/>
<dbReference type="PATRIC" id="fig|945713.3.peg.1546"/>
<proteinExistence type="predicted"/>
<dbReference type="EMBL" id="CP003418">
    <property type="protein sequence ID" value="AFH49254.1"/>
    <property type="molecule type" value="Genomic_DNA"/>
</dbReference>
<dbReference type="HOGENOM" id="CLU_670503_0_0_10"/>
<organism evidence="1 2">
    <name type="scientific">Ignavibacterium album (strain DSM 19864 / JCM 16511 / NBRC 101810 / Mat9-16)</name>
    <dbReference type="NCBI Taxonomy" id="945713"/>
    <lineage>
        <taxon>Bacteria</taxon>
        <taxon>Pseudomonadati</taxon>
        <taxon>Ignavibacteriota</taxon>
        <taxon>Ignavibacteria</taxon>
        <taxon>Ignavibacteriales</taxon>
        <taxon>Ignavibacteriaceae</taxon>
        <taxon>Ignavibacterium</taxon>
    </lineage>
</organism>
<evidence type="ECO:0000313" key="2">
    <source>
        <dbReference type="Proteomes" id="UP000007394"/>
    </source>
</evidence>
<protein>
    <submittedName>
        <fullName evidence="1">Uncharacterized protein</fullName>
    </submittedName>
</protein>
<accession>I0AJU7</accession>
<dbReference type="Proteomes" id="UP000007394">
    <property type="component" value="Chromosome"/>
</dbReference>
<dbReference type="OrthoDB" id="36432at2"/>
<keyword evidence="2" id="KW-1185">Reference proteome</keyword>
<evidence type="ECO:0000313" key="1">
    <source>
        <dbReference type="EMBL" id="AFH49254.1"/>
    </source>
</evidence>
<reference evidence="1 2" key="1">
    <citation type="journal article" date="2012" name="Front. Microbiol.">
        <title>Complete genome of Ignavibacterium album, a metabolically versatile, flagellated, facultative anaerobe from the phylum Chlorobi.</title>
        <authorList>
            <person name="Liu Z."/>
            <person name="Frigaard N.-U."/>
            <person name="Vogl K."/>
            <person name="Iino T."/>
            <person name="Ohkuma M."/>
            <person name="Overmann J."/>
            <person name="Bryant D.A."/>
        </authorList>
    </citation>
    <scope>NUCLEOTIDE SEQUENCE [LARGE SCALE GENOMIC DNA]</scope>
    <source>
        <strain evidence="2">DSM 19864 / JCM 16511 / NBRC 101810 / Mat9-16</strain>
    </source>
</reference>
<name>I0AJU7_IGNAJ</name>
<dbReference type="RefSeq" id="WP_014560407.1">
    <property type="nucleotide sequence ID" value="NC_017464.1"/>
</dbReference>
<sequence length="428" mass="47415">MGGKVSLFLVMGFAGIFALFSKNIMDTSTKTVDNYAFYFSKSQAHHIAVSGIHMAMMEININDPKWTTGFSDKPFSGGYLDLSVATLASGVIRLTSIGKYGSYRDTVVVTAKQRSFAEYGNYYNVFNNVWAATGDTFDGKFHANDWIQCYGDPVFKGVVTTSKGVKLYDKNSHPKFEDGWKLQTNDPVKFDTAAMRIDAYAGGKVFRDTTNNNKITDVKLIFNADGTVRYSVSINGKPYTPEITVPISDLAPNGLIYIERGNAHIKGTLNGQVTIVASKKGTTGAGRVLIDNTIQYAVDPLAHPDLCDDYLGLVAEQQVEIPFDPTRGDFTIHASMLSQSGGLKVTNYSSYPKAYKMNIVGGIIGNNVEATATYVWDPIKKQYVPSKGYSYIHKYDKRFDIEVPPYFPKMRIFSTIAWYEGEVFIPAF</sequence>